<dbReference type="PANTHER" id="PTHR43742">
    <property type="entry name" value="TRIMETHYLAMINE-N-OXIDE REDUCTASE"/>
    <property type="match status" value="1"/>
</dbReference>
<evidence type="ECO:0000313" key="7">
    <source>
        <dbReference type="Proteomes" id="UP000786183"/>
    </source>
</evidence>
<dbReference type="Gene3D" id="3.90.55.10">
    <property type="entry name" value="Dimethylsulfoxide Reductase, domain 3"/>
    <property type="match status" value="1"/>
</dbReference>
<protein>
    <submittedName>
        <fullName evidence="6">Molybdopterin-dependent oxidoreductase</fullName>
    </submittedName>
</protein>
<feature type="domain" description="Molybdopterin oxidoreductase" evidence="5">
    <location>
        <begin position="35"/>
        <end position="173"/>
    </location>
</feature>
<evidence type="ECO:0000259" key="5">
    <source>
        <dbReference type="Pfam" id="PF00384"/>
    </source>
</evidence>
<keyword evidence="2" id="KW-0500">Molybdenum</keyword>
<comment type="caution">
    <text evidence="6">The sequence shown here is derived from an EMBL/GenBank/DDBJ whole genome shotgun (WGS) entry which is preliminary data.</text>
</comment>
<name>A0ABS7WV57_9BACT</name>
<dbReference type="PANTHER" id="PTHR43742:SF10">
    <property type="entry name" value="TRIMETHYLAMINE-N-OXIDE REDUCTASE 2"/>
    <property type="match status" value="1"/>
</dbReference>
<evidence type="ECO:0000256" key="4">
    <source>
        <dbReference type="ARBA" id="ARBA00023002"/>
    </source>
</evidence>
<dbReference type="Proteomes" id="UP000786183">
    <property type="component" value="Unassembled WGS sequence"/>
</dbReference>
<feature type="non-terminal residue" evidence="6">
    <location>
        <position position="1"/>
    </location>
</feature>
<dbReference type="InterPro" id="IPR050612">
    <property type="entry name" value="Prok_Mopterin_Oxidored"/>
</dbReference>
<sequence>SNGGIAMPGAVSVNPASINKDAKVENNNFAGFPGLNAISGVPSTKGEWSNRQNEVIPVSRIVTMLENPNKEYDFNGKKRVYPLIKSIYWAGGNPLHHHQDRNRMKKAFKNVDSFIVQDCFWTASARFADLVLPATTEIERNDIAKANTNKFIFAMKQAIAPLYNSKNDYDIYLGILKHFGDNAVNAFSEGRDMMGWIKYFYEQSKEKGEKMG</sequence>
<dbReference type="PROSITE" id="PS00490">
    <property type="entry name" value="MOLYBDOPTERIN_PROK_2"/>
    <property type="match status" value="1"/>
</dbReference>
<dbReference type="InterPro" id="IPR006655">
    <property type="entry name" value="Mopterin_OxRdtase_prok_CS"/>
</dbReference>
<evidence type="ECO:0000256" key="2">
    <source>
        <dbReference type="ARBA" id="ARBA00022505"/>
    </source>
</evidence>
<dbReference type="InterPro" id="IPR006656">
    <property type="entry name" value="Mopterin_OxRdtase"/>
</dbReference>
<dbReference type="Gene3D" id="3.40.50.740">
    <property type="match status" value="1"/>
</dbReference>
<proteinExistence type="predicted"/>
<dbReference type="Pfam" id="PF00384">
    <property type="entry name" value="Molybdopterin"/>
    <property type="match status" value="1"/>
</dbReference>
<keyword evidence="4" id="KW-0560">Oxidoreductase</keyword>
<accession>A0ABS7WV57</accession>
<evidence type="ECO:0000313" key="6">
    <source>
        <dbReference type="EMBL" id="MBZ7988212.1"/>
    </source>
</evidence>
<evidence type="ECO:0000256" key="1">
    <source>
        <dbReference type="ARBA" id="ARBA00001942"/>
    </source>
</evidence>
<keyword evidence="3" id="KW-0479">Metal-binding</keyword>
<comment type="cofactor">
    <cofactor evidence="1">
        <name>Mo-bis(molybdopterin guanine dinucleotide)</name>
        <dbReference type="ChEBI" id="CHEBI:60539"/>
    </cofactor>
</comment>
<evidence type="ECO:0000256" key="3">
    <source>
        <dbReference type="ARBA" id="ARBA00022723"/>
    </source>
</evidence>
<dbReference type="SUPFAM" id="SSF53706">
    <property type="entry name" value="Formate dehydrogenase/DMSO reductase, domains 1-3"/>
    <property type="match status" value="1"/>
</dbReference>
<reference evidence="6 7" key="1">
    <citation type="submission" date="2020-07" db="EMBL/GenBank/DDBJ databases">
        <title>Transfer of Campylobacter canadensis to the novel genus Avispirillum gen. nov., that also includes two novel species recovered from migratory waterfowl: Avispirillum anseris sp. nov. and Avispirillum brantae sp. nov.</title>
        <authorList>
            <person name="Miller W.G."/>
            <person name="Chapman M.H."/>
            <person name="Yee E."/>
            <person name="Inglis G.D."/>
        </authorList>
    </citation>
    <scope>NUCLEOTIDE SEQUENCE [LARGE SCALE GENOMIC DNA]</scope>
    <source>
        <strain evidence="6 7">L283</strain>
    </source>
</reference>
<feature type="non-terminal residue" evidence="6">
    <location>
        <position position="212"/>
    </location>
</feature>
<keyword evidence="7" id="KW-1185">Reference proteome</keyword>
<dbReference type="RefSeq" id="WP_224325626.1">
    <property type="nucleotide sequence ID" value="NZ_JACGBB010000083.1"/>
</dbReference>
<dbReference type="EMBL" id="JACGBB010000083">
    <property type="protein sequence ID" value="MBZ7988212.1"/>
    <property type="molecule type" value="Genomic_DNA"/>
</dbReference>
<gene>
    <name evidence="6" type="ORF">AVCANL283_08940</name>
</gene>
<organism evidence="6 7">
    <name type="scientific">Campylobacter canadensis</name>
    <dbReference type="NCBI Taxonomy" id="449520"/>
    <lineage>
        <taxon>Bacteria</taxon>
        <taxon>Pseudomonadati</taxon>
        <taxon>Campylobacterota</taxon>
        <taxon>Epsilonproteobacteria</taxon>
        <taxon>Campylobacterales</taxon>
        <taxon>Campylobacteraceae</taxon>
        <taxon>Campylobacter</taxon>
    </lineage>
</organism>